<dbReference type="STRING" id="38654.A0A1U8DC58"/>
<dbReference type="RefSeq" id="XP_014375289.1">
    <property type="nucleotide sequence ID" value="XM_014519803.1"/>
</dbReference>
<name>A0A1U8DC58_ALLSI</name>
<evidence type="ECO:0000313" key="3">
    <source>
        <dbReference type="RefSeq" id="XP_014375289.1"/>
    </source>
</evidence>
<feature type="compositionally biased region" description="Basic residues" evidence="1">
    <location>
        <begin position="147"/>
        <end position="162"/>
    </location>
</feature>
<dbReference type="KEGG" id="asn:106722184"/>
<dbReference type="AlphaFoldDB" id="A0A1U8DC58"/>
<organism evidence="2 3">
    <name type="scientific">Alligator sinensis</name>
    <name type="common">Chinese alligator</name>
    <dbReference type="NCBI Taxonomy" id="38654"/>
    <lineage>
        <taxon>Eukaryota</taxon>
        <taxon>Metazoa</taxon>
        <taxon>Chordata</taxon>
        <taxon>Craniata</taxon>
        <taxon>Vertebrata</taxon>
        <taxon>Euteleostomi</taxon>
        <taxon>Archelosauria</taxon>
        <taxon>Archosauria</taxon>
        <taxon>Crocodylia</taxon>
        <taxon>Alligatoridae</taxon>
        <taxon>Alligatorinae</taxon>
        <taxon>Alligator</taxon>
    </lineage>
</organism>
<sequence length="185" mass="21444">MREIGKDGYSDSDHYPPMQGHGRAASMPRLPAENQRRKVRPRGNNLSTIPDVSPMKRSASVLGHPRARGIRLDDYSLERVPPDDAQRHHLRRRDRDRDRDRDRAHRASDRSLGRYADADAGLGTDLSMTPPSGELPLKERDGERGRPKDRRHHHHHHHHHHRHEDGRPRDRDRRWGAPCPTPLIL</sequence>
<accession>A0A1U8DC58</accession>
<feature type="compositionally biased region" description="Basic and acidic residues" evidence="1">
    <location>
        <begin position="136"/>
        <end position="146"/>
    </location>
</feature>
<evidence type="ECO:0000313" key="2">
    <source>
        <dbReference type="Proteomes" id="UP000189705"/>
    </source>
</evidence>
<dbReference type="OrthoDB" id="431720at2759"/>
<feature type="region of interest" description="Disordered" evidence="1">
    <location>
        <begin position="1"/>
        <end position="185"/>
    </location>
</feature>
<gene>
    <name evidence="3" type="primary">LOC106722184</name>
</gene>
<dbReference type="GeneID" id="106722184"/>
<dbReference type="InParanoid" id="A0A1U8DC58"/>
<evidence type="ECO:0000256" key="1">
    <source>
        <dbReference type="SAM" id="MobiDB-lite"/>
    </source>
</evidence>
<protein>
    <submittedName>
        <fullName evidence="3">Voltage-dependent P/Q-type calcium channel subunit alpha-1A-like</fullName>
    </submittedName>
</protein>
<feature type="compositionally biased region" description="Basic and acidic residues" evidence="1">
    <location>
        <begin position="70"/>
        <end position="112"/>
    </location>
</feature>
<keyword evidence="2" id="KW-1185">Reference proteome</keyword>
<proteinExistence type="predicted"/>
<dbReference type="Proteomes" id="UP000189705">
    <property type="component" value="Unplaced"/>
</dbReference>
<feature type="compositionally biased region" description="Basic and acidic residues" evidence="1">
    <location>
        <begin position="1"/>
        <end position="14"/>
    </location>
</feature>
<feature type="compositionally biased region" description="Basic and acidic residues" evidence="1">
    <location>
        <begin position="163"/>
        <end position="175"/>
    </location>
</feature>
<reference evidence="3" key="1">
    <citation type="submission" date="2025-08" db="UniProtKB">
        <authorList>
            <consortium name="RefSeq"/>
        </authorList>
    </citation>
    <scope>IDENTIFICATION</scope>
</reference>